<protein>
    <submittedName>
        <fullName evidence="1">(northern house mosquito) hypothetical protein</fullName>
    </submittedName>
</protein>
<sequence length="105" mass="11793">MKRPFPSRCRVELKCSVTCCSEGVSGGGLKFSSCSQNCRKVRFRSISACRLTMVWLLCTTAWSSYRPATIHPRTVRWATVWPLSSLTCPPSKSARKTSDPRMMSI</sequence>
<accession>A0A8D8CBM6</accession>
<organism evidence="1">
    <name type="scientific">Culex pipiens</name>
    <name type="common">House mosquito</name>
    <dbReference type="NCBI Taxonomy" id="7175"/>
    <lineage>
        <taxon>Eukaryota</taxon>
        <taxon>Metazoa</taxon>
        <taxon>Ecdysozoa</taxon>
        <taxon>Arthropoda</taxon>
        <taxon>Hexapoda</taxon>
        <taxon>Insecta</taxon>
        <taxon>Pterygota</taxon>
        <taxon>Neoptera</taxon>
        <taxon>Endopterygota</taxon>
        <taxon>Diptera</taxon>
        <taxon>Nematocera</taxon>
        <taxon>Culicoidea</taxon>
        <taxon>Culicidae</taxon>
        <taxon>Culicinae</taxon>
        <taxon>Culicini</taxon>
        <taxon>Culex</taxon>
        <taxon>Culex</taxon>
    </lineage>
</organism>
<dbReference type="EMBL" id="HBUE01113845">
    <property type="protein sequence ID" value="CAG6489963.1"/>
    <property type="molecule type" value="Transcribed_RNA"/>
</dbReference>
<proteinExistence type="predicted"/>
<dbReference type="AlphaFoldDB" id="A0A8D8CBM6"/>
<name>A0A8D8CBM6_CULPI</name>
<reference evidence="1" key="1">
    <citation type="submission" date="2021-05" db="EMBL/GenBank/DDBJ databases">
        <authorList>
            <person name="Alioto T."/>
            <person name="Alioto T."/>
            <person name="Gomez Garrido J."/>
        </authorList>
    </citation>
    <scope>NUCLEOTIDE SEQUENCE</scope>
</reference>
<evidence type="ECO:0000313" key="1">
    <source>
        <dbReference type="EMBL" id="CAG6489963.1"/>
    </source>
</evidence>